<dbReference type="RefSeq" id="WP_358358137.1">
    <property type="nucleotide sequence ID" value="NZ_JBEZFP010000076.1"/>
</dbReference>
<name>A0ABV3DMR9_9ACTN</name>
<proteinExistence type="predicted"/>
<evidence type="ECO:0000313" key="2">
    <source>
        <dbReference type="Proteomes" id="UP001551482"/>
    </source>
</evidence>
<evidence type="ECO:0000313" key="1">
    <source>
        <dbReference type="EMBL" id="MEU8136971.1"/>
    </source>
</evidence>
<gene>
    <name evidence="1" type="ORF">AB0C36_26090</name>
</gene>
<accession>A0ABV3DMR9</accession>
<protein>
    <submittedName>
        <fullName evidence="1">Maleylpyruvate isomerase family mycothiol-dependent enzyme</fullName>
    </submittedName>
</protein>
<dbReference type="SUPFAM" id="SSF109854">
    <property type="entry name" value="DinB/YfiT-like putative metalloenzymes"/>
    <property type="match status" value="1"/>
</dbReference>
<dbReference type="Proteomes" id="UP001551482">
    <property type="component" value="Unassembled WGS sequence"/>
</dbReference>
<dbReference type="Gene3D" id="1.20.120.450">
    <property type="entry name" value="dinb family like domain"/>
    <property type="match status" value="1"/>
</dbReference>
<dbReference type="InterPro" id="IPR034660">
    <property type="entry name" value="DinB/YfiT-like"/>
</dbReference>
<dbReference type="GO" id="GO:0016853">
    <property type="term" value="F:isomerase activity"/>
    <property type="evidence" value="ECO:0007669"/>
    <property type="project" value="UniProtKB-KW"/>
</dbReference>
<keyword evidence="2" id="KW-1185">Reference proteome</keyword>
<dbReference type="InterPro" id="IPR017517">
    <property type="entry name" value="Maleyloyr_isom"/>
</dbReference>
<organism evidence="1 2">
    <name type="scientific">Streptodolium elevatio</name>
    <dbReference type="NCBI Taxonomy" id="3157996"/>
    <lineage>
        <taxon>Bacteria</taxon>
        <taxon>Bacillati</taxon>
        <taxon>Actinomycetota</taxon>
        <taxon>Actinomycetes</taxon>
        <taxon>Kitasatosporales</taxon>
        <taxon>Streptomycetaceae</taxon>
        <taxon>Streptodolium</taxon>
    </lineage>
</organism>
<comment type="caution">
    <text evidence="1">The sequence shown here is derived from an EMBL/GenBank/DDBJ whole genome shotgun (WGS) entry which is preliminary data.</text>
</comment>
<sequence>MTGLPAAVRGRVVAEALRRREPSIPTGAHARAFAEAFAGLDALLRDLSSEEWATQVVHDWDVQQTVVHLMAGDGAVCAAAGVPEAIRLPPYEGPFASMQHFGGPVGEWEGRSRYIMARHHGRPYRMSWHAWRAQARSLLKCRAARERDETPVQYAGRILPLADAYLARGFETWLHADDIGRAVGRRFPEPSPEPMALLVELGVATLGLLKSQIGAVLVIDGPGAVTAALGSGETSAELRLSSSDFCRLLGGNRRMDEIDVEVHGDPATAAAALAAVASLAIL</sequence>
<dbReference type="EMBL" id="JBEZFP010000076">
    <property type="protein sequence ID" value="MEU8136971.1"/>
    <property type="molecule type" value="Genomic_DNA"/>
</dbReference>
<keyword evidence="1" id="KW-0413">Isomerase</keyword>
<reference evidence="1 2" key="1">
    <citation type="submission" date="2024-06" db="EMBL/GenBank/DDBJ databases">
        <title>The Natural Products Discovery Center: Release of the First 8490 Sequenced Strains for Exploring Actinobacteria Biosynthetic Diversity.</title>
        <authorList>
            <person name="Kalkreuter E."/>
            <person name="Kautsar S.A."/>
            <person name="Yang D."/>
            <person name="Bader C.D."/>
            <person name="Teijaro C.N."/>
            <person name="Fluegel L."/>
            <person name="Davis C.M."/>
            <person name="Simpson J.R."/>
            <person name="Lauterbach L."/>
            <person name="Steele A.D."/>
            <person name="Gui C."/>
            <person name="Meng S."/>
            <person name="Li G."/>
            <person name="Viehrig K."/>
            <person name="Ye F."/>
            <person name="Su P."/>
            <person name="Kiefer A.F."/>
            <person name="Nichols A."/>
            <person name="Cepeda A.J."/>
            <person name="Yan W."/>
            <person name="Fan B."/>
            <person name="Jiang Y."/>
            <person name="Adhikari A."/>
            <person name="Zheng C.-J."/>
            <person name="Schuster L."/>
            <person name="Cowan T.M."/>
            <person name="Smanski M.J."/>
            <person name="Chevrette M.G."/>
            <person name="De Carvalho L.P.S."/>
            <person name="Shen B."/>
        </authorList>
    </citation>
    <scope>NUCLEOTIDE SEQUENCE [LARGE SCALE GENOMIC DNA]</scope>
    <source>
        <strain evidence="1 2">NPDC048946</strain>
    </source>
</reference>
<dbReference type="NCBIfam" id="TIGR03083">
    <property type="entry name" value="maleylpyruvate isomerase family mycothiol-dependent enzyme"/>
    <property type="match status" value="1"/>
</dbReference>